<keyword evidence="2" id="KW-0812">Transmembrane</keyword>
<protein>
    <submittedName>
        <fullName evidence="3">Uncharacterized protein</fullName>
    </submittedName>
</protein>
<organism evidence="3 4">
    <name type="scientific">Streptomyces levis</name>
    <dbReference type="NCBI Taxonomy" id="285566"/>
    <lineage>
        <taxon>Bacteria</taxon>
        <taxon>Bacillati</taxon>
        <taxon>Actinomycetota</taxon>
        <taxon>Actinomycetes</taxon>
        <taxon>Kitasatosporales</taxon>
        <taxon>Streptomycetaceae</taxon>
        <taxon>Streptomyces</taxon>
    </lineage>
</organism>
<dbReference type="Proteomes" id="UP001501095">
    <property type="component" value="Unassembled WGS sequence"/>
</dbReference>
<proteinExistence type="predicted"/>
<comment type="caution">
    <text evidence="3">The sequence shown here is derived from an EMBL/GenBank/DDBJ whole genome shotgun (WGS) entry which is preliminary data.</text>
</comment>
<feature type="region of interest" description="Disordered" evidence="1">
    <location>
        <begin position="1"/>
        <end position="31"/>
    </location>
</feature>
<keyword evidence="2" id="KW-0472">Membrane</keyword>
<name>A0ABP6ARX8_9ACTN</name>
<evidence type="ECO:0000313" key="4">
    <source>
        <dbReference type="Proteomes" id="UP001501095"/>
    </source>
</evidence>
<feature type="transmembrane region" description="Helical" evidence="2">
    <location>
        <begin position="34"/>
        <end position="54"/>
    </location>
</feature>
<evidence type="ECO:0000256" key="2">
    <source>
        <dbReference type="SAM" id="Phobius"/>
    </source>
</evidence>
<feature type="compositionally biased region" description="Pro residues" evidence="1">
    <location>
        <begin position="9"/>
        <end position="24"/>
    </location>
</feature>
<accession>A0ABP6ARX8</accession>
<keyword evidence="4" id="KW-1185">Reference proteome</keyword>
<evidence type="ECO:0000256" key="1">
    <source>
        <dbReference type="SAM" id="MobiDB-lite"/>
    </source>
</evidence>
<sequence>MTDSTPDEPNTPPQPAEPPTIPAPDEPKKRLSPLAAGTIGLVIGAGIVGGAWVITATNGPDEPAAFTLTGKFSLTEDAVALDKTCHGTGGYDDIGTGTSVTVYGAKGDVVATGQLEGGKETGFGSCDFTVTVPDVPKGEKFYKVEVSHRGTLQLTAEEAENGEFAGSLG</sequence>
<keyword evidence="2" id="KW-1133">Transmembrane helix</keyword>
<dbReference type="EMBL" id="BAAATM010000003">
    <property type="protein sequence ID" value="GAA2521512.1"/>
    <property type="molecule type" value="Genomic_DNA"/>
</dbReference>
<dbReference type="RefSeq" id="WP_344534916.1">
    <property type="nucleotide sequence ID" value="NZ_BAAATM010000003.1"/>
</dbReference>
<gene>
    <name evidence="3" type="ORF">GCM10010423_12790</name>
</gene>
<evidence type="ECO:0000313" key="3">
    <source>
        <dbReference type="EMBL" id="GAA2521512.1"/>
    </source>
</evidence>
<reference evidence="4" key="1">
    <citation type="journal article" date="2019" name="Int. J. Syst. Evol. Microbiol.">
        <title>The Global Catalogue of Microorganisms (GCM) 10K type strain sequencing project: providing services to taxonomists for standard genome sequencing and annotation.</title>
        <authorList>
            <consortium name="The Broad Institute Genomics Platform"/>
            <consortium name="The Broad Institute Genome Sequencing Center for Infectious Disease"/>
            <person name="Wu L."/>
            <person name="Ma J."/>
        </authorList>
    </citation>
    <scope>NUCLEOTIDE SEQUENCE [LARGE SCALE GENOMIC DNA]</scope>
    <source>
        <strain evidence="4">JCM 6924</strain>
    </source>
</reference>